<keyword evidence="3" id="KW-1185">Reference proteome</keyword>
<proteinExistence type="predicted"/>
<sequence length="184" mass="20023">MYADTLSCTAQLLCFSLQDAYGAADEKGALKDTPSVVYTDLTLANAQRQTCLSTSQKSMKAKGAWHLSSERCAVCFLITAQNQKGEGTVASKVCNYEKEEKQRAAILSWTFSDDQGQEDVQLTTWRLHVSSGLPENRAAVDSGQRKPVRRAEDARGPPPLPPRFPGPGETVFCAWHEALAALAS</sequence>
<organism evidence="2 3">
    <name type="scientific">Pipistrellus kuhlii</name>
    <name type="common">Kuhl's pipistrelle</name>
    <dbReference type="NCBI Taxonomy" id="59472"/>
    <lineage>
        <taxon>Eukaryota</taxon>
        <taxon>Metazoa</taxon>
        <taxon>Chordata</taxon>
        <taxon>Craniata</taxon>
        <taxon>Vertebrata</taxon>
        <taxon>Euteleostomi</taxon>
        <taxon>Mammalia</taxon>
        <taxon>Eutheria</taxon>
        <taxon>Laurasiatheria</taxon>
        <taxon>Chiroptera</taxon>
        <taxon>Yangochiroptera</taxon>
        <taxon>Vespertilionidae</taxon>
        <taxon>Pipistrellus</taxon>
    </lineage>
</organism>
<dbReference type="AlphaFoldDB" id="A0A7J7WDF5"/>
<feature type="region of interest" description="Disordered" evidence="1">
    <location>
        <begin position="135"/>
        <end position="166"/>
    </location>
</feature>
<name>A0A7J7WDF5_PIPKU</name>
<evidence type="ECO:0000313" key="3">
    <source>
        <dbReference type="Proteomes" id="UP000558488"/>
    </source>
</evidence>
<gene>
    <name evidence="2" type="ORF">mPipKuh1_008090</name>
</gene>
<dbReference type="Proteomes" id="UP000558488">
    <property type="component" value="Unassembled WGS sequence"/>
</dbReference>
<evidence type="ECO:0000313" key="2">
    <source>
        <dbReference type="EMBL" id="KAF6335409.1"/>
    </source>
</evidence>
<reference evidence="2 3" key="1">
    <citation type="journal article" date="2020" name="Nature">
        <title>Six reference-quality genomes reveal evolution of bat adaptations.</title>
        <authorList>
            <person name="Jebb D."/>
            <person name="Huang Z."/>
            <person name="Pippel M."/>
            <person name="Hughes G.M."/>
            <person name="Lavrichenko K."/>
            <person name="Devanna P."/>
            <person name="Winkler S."/>
            <person name="Jermiin L.S."/>
            <person name="Skirmuntt E.C."/>
            <person name="Katzourakis A."/>
            <person name="Burkitt-Gray L."/>
            <person name="Ray D.A."/>
            <person name="Sullivan K.A.M."/>
            <person name="Roscito J.G."/>
            <person name="Kirilenko B.M."/>
            <person name="Davalos L.M."/>
            <person name="Corthals A.P."/>
            <person name="Power M.L."/>
            <person name="Jones G."/>
            <person name="Ransome R.D."/>
            <person name="Dechmann D.K.N."/>
            <person name="Locatelli A.G."/>
            <person name="Puechmaille S.J."/>
            <person name="Fedrigo O."/>
            <person name="Jarvis E.D."/>
            <person name="Hiller M."/>
            <person name="Vernes S.C."/>
            <person name="Myers E.W."/>
            <person name="Teeling E.C."/>
        </authorList>
    </citation>
    <scope>NUCLEOTIDE SEQUENCE [LARGE SCALE GENOMIC DNA]</scope>
    <source>
        <strain evidence="2">MPipKuh1</strain>
        <tissue evidence="2">Flight muscle</tissue>
    </source>
</reference>
<comment type="caution">
    <text evidence="2">The sequence shown here is derived from an EMBL/GenBank/DDBJ whole genome shotgun (WGS) entry which is preliminary data.</text>
</comment>
<protein>
    <submittedName>
        <fullName evidence="2">Uncharacterized protein</fullName>
    </submittedName>
</protein>
<feature type="compositionally biased region" description="Pro residues" evidence="1">
    <location>
        <begin position="156"/>
        <end position="165"/>
    </location>
</feature>
<accession>A0A7J7WDF5</accession>
<dbReference type="EMBL" id="JACAGB010000011">
    <property type="protein sequence ID" value="KAF6335409.1"/>
    <property type="molecule type" value="Genomic_DNA"/>
</dbReference>
<evidence type="ECO:0000256" key="1">
    <source>
        <dbReference type="SAM" id="MobiDB-lite"/>
    </source>
</evidence>